<evidence type="ECO:0000256" key="3">
    <source>
        <dbReference type="ARBA" id="ARBA00022630"/>
    </source>
</evidence>
<dbReference type="GO" id="GO:0022904">
    <property type="term" value="P:respiratory electron transport chain"/>
    <property type="evidence" value="ECO:0007669"/>
    <property type="project" value="TreeGrafter"/>
</dbReference>
<evidence type="ECO:0000256" key="1">
    <source>
        <dbReference type="ARBA" id="ARBA00001974"/>
    </source>
</evidence>
<dbReference type="SUPFAM" id="SSF55103">
    <property type="entry name" value="FAD-linked oxidases, C-terminal domain"/>
    <property type="match status" value="1"/>
</dbReference>
<dbReference type="PANTHER" id="PTHR43716">
    <property type="entry name" value="D-2-HYDROXYGLUTARATE DEHYDROGENASE, MITOCHONDRIAL"/>
    <property type="match status" value="1"/>
</dbReference>
<dbReference type="InterPro" id="IPR016171">
    <property type="entry name" value="Vanillyl_alc_oxidase_C-sub2"/>
</dbReference>
<dbReference type="GO" id="GO:0050660">
    <property type="term" value="F:flavin adenine dinucleotide binding"/>
    <property type="evidence" value="ECO:0007669"/>
    <property type="project" value="InterPro"/>
</dbReference>
<dbReference type="Proteomes" id="UP000250443">
    <property type="component" value="Unassembled WGS sequence"/>
</dbReference>
<feature type="domain" description="FAD-binding oxidoreductase/transferase type 4 C-terminal" evidence="5">
    <location>
        <begin position="10"/>
        <end position="65"/>
    </location>
</feature>
<gene>
    <name evidence="6" type="ORF">NCTC11842_05800</name>
</gene>
<dbReference type="Gene3D" id="1.10.45.10">
    <property type="entry name" value="Vanillyl-alcohol Oxidase, Chain A, domain 4"/>
    <property type="match status" value="1"/>
</dbReference>
<dbReference type="InterPro" id="IPR016164">
    <property type="entry name" value="FAD-linked_Oxase-like_C"/>
</dbReference>
<sequence>MLFETLNRLVHDRVVSHEESISAEHGAGQLRRDELKHYKSPIELELMLRIKQAIDPNQLMNPSKLL</sequence>
<comment type="similarity">
    <text evidence="2">Belongs to the FAD-binding oxidoreductase/transferase type 4 family.</text>
</comment>
<dbReference type="EMBL" id="UAUF01000016">
    <property type="protein sequence ID" value="SPZ16760.1"/>
    <property type="molecule type" value="Genomic_DNA"/>
</dbReference>
<dbReference type="GO" id="GO:0003824">
    <property type="term" value="F:catalytic activity"/>
    <property type="evidence" value="ECO:0007669"/>
    <property type="project" value="InterPro"/>
</dbReference>
<reference evidence="6 7" key="1">
    <citation type="submission" date="2018-06" db="EMBL/GenBank/DDBJ databases">
        <authorList>
            <consortium name="Pathogen Informatics"/>
            <person name="Doyle S."/>
        </authorList>
    </citation>
    <scope>NUCLEOTIDE SEQUENCE [LARGE SCALE GENOMIC DNA]</scope>
    <source>
        <strain evidence="6 7">NCTC11842</strain>
    </source>
</reference>
<evidence type="ECO:0000256" key="4">
    <source>
        <dbReference type="ARBA" id="ARBA00022827"/>
    </source>
</evidence>
<evidence type="ECO:0000256" key="2">
    <source>
        <dbReference type="ARBA" id="ARBA00008000"/>
    </source>
</evidence>
<dbReference type="FunFam" id="1.10.45.10:FF:000001">
    <property type="entry name" value="D-lactate dehydrogenase mitochondrial"/>
    <property type="match status" value="1"/>
</dbReference>
<evidence type="ECO:0000313" key="6">
    <source>
        <dbReference type="EMBL" id="SPZ16760.1"/>
    </source>
</evidence>
<dbReference type="PANTHER" id="PTHR43716:SF2">
    <property type="entry name" value="BLL6224 PROTEIN"/>
    <property type="match status" value="1"/>
</dbReference>
<protein>
    <submittedName>
        <fullName evidence="6">FAD linked oxidase domain-containing protein</fullName>
    </submittedName>
</protein>
<evidence type="ECO:0000259" key="5">
    <source>
        <dbReference type="Pfam" id="PF02913"/>
    </source>
</evidence>
<dbReference type="InterPro" id="IPR051264">
    <property type="entry name" value="FAD-oxidored/transferase_4"/>
</dbReference>
<organism evidence="6 7">
    <name type="scientific">Pseudomonas luteola</name>
    <dbReference type="NCBI Taxonomy" id="47886"/>
    <lineage>
        <taxon>Bacteria</taxon>
        <taxon>Pseudomonadati</taxon>
        <taxon>Pseudomonadota</taxon>
        <taxon>Gammaproteobacteria</taxon>
        <taxon>Pseudomonadales</taxon>
        <taxon>Pseudomonadaceae</taxon>
        <taxon>Pseudomonas</taxon>
    </lineage>
</organism>
<keyword evidence="3" id="KW-0285">Flavoprotein</keyword>
<evidence type="ECO:0000313" key="7">
    <source>
        <dbReference type="Proteomes" id="UP000250443"/>
    </source>
</evidence>
<dbReference type="Pfam" id="PF02913">
    <property type="entry name" value="FAD-oxidase_C"/>
    <property type="match status" value="1"/>
</dbReference>
<dbReference type="AlphaFoldDB" id="A0A2X2FD85"/>
<keyword evidence="4" id="KW-0274">FAD</keyword>
<proteinExistence type="inferred from homology"/>
<dbReference type="InterPro" id="IPR004113">
    <property type="entry name" value="FAD-bd_oxidored_4_C"/>
</dbReference>
<accession>A0A2X2FD85</accession>
<comment type="cofactor">
    <cofactor evidence="1">
        <name>FAD</name>
        <dbReference type="ChEBI" id="CHEBI:57692"/>
    </cofactor>
</comment>
<name>A0A2X2FD85_PSELU</name>